<feature type="transmembrane region" description="Helical" evidence="6">
    <location>
        <begin position="437"/>
        <end position="456"/>
    </location>
</feature>
<sequence>MIRNYLKIAYRNLVSNRLYTGINILGLTLGILACVAIWLTCQFELSYENFQPGKGQIYRVVGDLTSPEGRHDFFSMPPDPAAEAIRGKISGVAEVADFHAFYAKVDVPNGKRFPEADFHDQSTGIIVTGPEYFKVFTYQWLIGSPATAMSEPFKVVLTESRAYKYFGKLPLQEIVGKTLRYADSLPLTVAGIVKDYAANSDFRFTDFVSVSTVPNSFLAEKRVFTKNWGGYSFFTQVFVKLIPGAGIPAINKQLTALLHQNISLRKGEQKTLFLQAFTGLHFDTKFNDFFSKQAHLPTLYGLMCIAAFILIIAVVNFINLSTVQSIRRSKEIGVRKVLGGTRRSLIFQFLSETFLITLAAMVLVIVLVYPVLHLLQDFVPAAAVATVFNSQNILMMAGLLVITTLLAGIYPAIVLSGTIPVISLKSSTRERGYLRKALVVFQFTISLVFIIGTLVVQKQLDYVLHSDLGFRSDAIININTKPAYERSKVEVLADMLRRIPGVELVSMSNGTPSAASHWGTELRYKGGKEPVKADCQLQWIDENYVPLYQLKLVAGRNVQASDSMREFLINESAAKALGFARPEDAIGKIVESGMSDNASPVLPIVGVLADFHAQSLHEAIKPAFFTASKIFATNLSVKLHGDYKTLVKEMGDAYSKVYPNEEFEFKFFDNTIAGFYAKEQKTAAILNTATTMAILISCMGLLGLAAFSIQQRTKEIGLRKILGASVGNIVVLLTRNFIILVVIAIVIAVPLAWYAMDQWLADFAYRVNISAGLFLLAGVIAVGIAIVTVSFQAVSAALVNPAKSIKTE</sequence>
<feature type="transmembrane region" description="Helical" evidence="6">
    <location>
        <begin position="299"/>
        <end position="320"/>
    </location>
</feature>
<evidence type="ECO:0000256" key="4">
    <source>
        <dbReference type="ARBA" id="ARBA00022989"/>
    </source>
</evidence>
<protein>
    <submittedName>
        <fullName evidence="9">ABC transporter permease</fullName>
    </submittedName>
</protein>
<keyword evidence="5 6" id="KW-0472">Membrane</keyword>
<dbReference type="EMBL" id="QTJV01000008">
    <property type="protein sequence ID" value="RFM33039.1"/>
    <property type="molecule type" value="Genomic_DNA"/>
</dbReference>
<dbReference type="PROSITE" id="PS51257">
    <property type="entry name" value="PROKAR_LIPOPROTEIN"/>
    <property type="match status" value="1"/>
</dbReference>
<keyword evidence="2" id="KW-1003">Cell membrane</keyword>
<dbReference type="PANTHER" id="PTHR30572:SF18">
    <property type="entry name" value="ABC-TYPE MACROLIDE FAMILY EXPORT SYSTEM PERMEASE COMPONENT 2"/>
    <property type="match status" value="1"/>
</dbReference>
<dbReference type="PANTHER" id="PTHR30572">
    <property type="entry name" value="MEMBRANE COMPONENT OF TRANSPORTER-RELATED"/>
    <property type="match status" value="1"/>
</dbReference>
<evidence type="ECO:0000259" key="8">
    <source>
        <dbReference type="Pfam" id="PF12704"/>
    </source>
</evidence>
<proteinExistence type="predicted"/>
<evidence type="ECO:0000256" key="2">
    <source>
        <dbReference type="ARBA" id="ARBA00022475"/>
    </source>
</evidence>
<organism evidence="9 10">
    <name type="scientific">Chitinophaga silvisoli</name>
    <dbReference type="NCBI Taxonomy" id="2291814"/>
    <lineage>
        <taxon>Bacteria</taxon>
        <taxon>Pseudomonadati</taxon>
        <taxon>Bacteroidota</taxon>
        <taxon>Chitinophagia</taxon>
        <taxon>Chitinophagales</taxon>
        <taxon>Chitinophagaceae</taxon>
        <taxon>Chitinophaga</taxon>
    </lineage>
</organism>
<feature type="transmembrane region" description="Helical" evidence="6">
    <location>
        <begin position="721"/>
        <end position="753"/>
    </location>
</feature>
<dbReference type="AlphaFoldDB" id="A0A3E1NYP1"/>
<dbReference type="GO" id="GO:0022857">
    <property type="term" value="F:transmembrane transporter activity"/>
    <property type="evidence" value="ECO:0007669"/>
    <property type="project" value="TreeGrafter"/>
</dbReference>
<feature type="transmembrane region" description="Helical" evidence="6">
    <location>
        <begin position="345"/>
        <end position="372"/>
    </location>
</feature>
<feature type="transmembrane region" description="Helical" evidence="6">
    <location>
        <begin position="392"/>
        <end position="416"/>
    </location>
</feature>
<dbReference type="InterPro" id="IPR050250">
    <property type="entry name" value="Macrolide_Exporter_MacB"/>
</dbReference>
<keyword evidence="3 6" id="KW-0812">Transmembrane</keyword>
<feature type="domain" description="ABC3 transporter permease C-terminal" evidence="7">
    <location>
        <begin position="689"/>
        <end position="789"/>
    </location>
</feature>
<evidence type="ECO:0000256" key="3">
    <source>
        <dbReference type="ARBA" id="ARBA00022692"/>
    </source>
</evidence>
<evidence type="ECO:0000259" key="7">
    <source>
        <dbReference type="Pfam" id="PF02687"/>
    </source>
</evidence>
<evidence type="ECO:0000256" key="1">
    <source>
        <dbReference type="ARBA" id="ARBA00004651"/>
    </source>
</evidence>
<accession>A0A3E1NYP1</accession>
<feature type="domain" description="MacB-like periplasmic core" evidence="8">
    <location>
        <begin position="20"/>
        <end position="257"/>
    </location>
</feature>
<dbReference type="InterPro" id="IPR003838">
    <property type="entry name" value="ABC3_permease_C"/>
</dbReference>
<keyword evidence="10" id="KW-1185">Reference proteome</keyword>
<feature type="domain" description="ABC3 transporter permease C-terminal" evidence="7">
    <location>
        <begin position="304"/>
        <end position="416"/>
    </location>
</feature>
<dbReference type="RefSeq" id="WP_116855473.1">
    <property type="nucleotide sequence ID" value="NZ_QTJV01000008.1"/>
</dbReference>
<dbReference type="InterPro" id="IPR025857">
    <property type="entry name" value="MacB_PCD"/>
</dbReference>
<dbReference type="OrthoDB" id="1451596at2"/>
<feature type="transmembrane region" description="Helical" evidence="6">
    <location>
        <begin position="773"/>
        <end position="799"/>
    </location>
</feature>
<keyword evidence="4 6" id="KW-1133">Transmembrane helix</keyword>
<name>A0A3E1NYP1_9BACT</name>
<evidence type="ECO:0000313" key="10">
    <source>
        <dbReference type="Proteomes" id="UP000261174"/>
    </source>
</evidence>
<comment type="subcellular location">
    <subcellularLocation>
        <location evidence="1">Cell membrane</location>
        <topology evidence="1">Multi-pass membrane protein</topology>
    </subcellularLocation>
</comment>
<evidence type="ECO:0000313" key="9">
    <source>
        <dbReference type="EMBL" id="RFM33039.1"/>
    </source>
</evidence>
<evidence type="ECO:0000256" key="5">
    <source>
        <dbReference type="ARBA" id="ARBA00023136"/>
    </source>
</evidence>
<dbReference type="Pfam" id="PF12704">
    <property type="entry name" value="MacB_PCD"/>
    <property type="match status" value="1"/>
</dbReference>
<comment type="caution">
    <text evidence="9">The sequence shown here is derived from an EMBL/GenBank/DDBJ whole genome shotgun (WGS) entry which is preliminary data.</text>
</comment>
<evidence type="ECO:0000256" key="6">
    <source>
        <dbReference type="SAM" id="Phobius"/>
    </source>
</evidence>
<feature type="transmembrane region" description="Helical" evidence="6">
    <location>
        <begin position="21"/>
        <end position="39"/>
    </location>
</feature>
<dbReference type="Proteomes" id="UP000261174">
    <property type="component" value="Unassembled WGS sequence"/>
</dbReference>
<gene>
    <name evidence="9" type="ORF">DXN04_21655</name>
</gene>
<reference evidence="9 10" key="1">
    <citation type="submission" date="2018-08" db="EMBL/GenBank/DDBJ databases">
        <title>Chitinophaga sp. K20C18050901, a novel bacterium isolated from forest soil.</title>
        <authorList>
            <person name="Wang C."/>
        </authorList>
    </citation>
    <scope>NUCLEOTIDE SEQUENCE [LARGE SCALE GENOMIC DNA]</scope>
    <source>
        <strain evidence="9 10">K20C18050901</strain>
    </source>
</reference>
<dbReference type="GO" id="GO:0005886">
    <property type="term" value="C:plasma membrane"/>
    <property type="evidence" value="ECO:0007669"/>
    <property type="project" value="UniProtKB-SubCell"/>
</dbReference>
<feature type="transmembrane region" description="Helical" evidence="6">
    <location>
        <begin position="689"/>
        <end position="709"/>
    </location>
</feature>
<dbReference type="Pfam" id="PF02687">
    <property type="entry name" value="FtsX"/>
    <property type="match status" value="2"/>
</dbReference>